<dbReference type="InterPro" id="IPR015797">
    <property type="entry name" value="NUDIX_hydrolase-like_dom_sf"/>
</dbReference>
<feature type="domain" description="Nudix hydrolase" evidence="4">
    <location>
        <begin position="15"/>
        <end position="143"/>
    </location>
</feature>
<dbReference type="PANTHER" id="PTHR43046:SF16">
    <property type="entry name" value="ADP-RIBOSE PYROPHOSPHATASE YJHB-RELATED"/>
    <property type="match status" value="1"/>
</dbReference>
<dbReference type="InterPro" id="IPR020476">
    <property type="entry name" value="Nudix_hydrolase"/>
</dbReference>
<evidence type="ECO:0000256" key="1">
    <source>
        <dbReference type="ARBA" id="ARBA00001946"/>
    </source>
</evidence>
<evidence type="ECO:0000256" key="3">
    <source>
        <dbReference type="RuleBase" id="RU003476"/>
    </source>
</evidence>
<dbReference type="Pfam" id="PF00293">
    <property type="entry name" value="NUDIX"/>
    <property type="match status" value="1"/>
</dbReference>
<protein>
    <submittedName>
        <fullName evidence="5">NUDIX domain-containing protein</fullName>
    </submittedName>
</protein>
<comment type="similarity">
    <text evidence="3">Belongs to the Nudix hydrolase family.</text>
</comment>
<reference evidence="5 6" key="1">
    <citation type="submission" date="2019-11" db="EMBL/GenBank/DDBJ databases">
        <title>Pseudooceanicola pacifica sp. nov., isolated from deep-sea sediment of the Pacific Ocean.</title>
        <authorList>
            <person name="Lyu L."/>
        </authorList>
    </citation>
    <scope>NUCLEOTIDE SEQUENCE [LARGE SCALE GENOMIC DNA]</scope>
    <source>
        <strain evidence="5 6">216_PA32_1</strain>
    </source>
</reference>
<evidence type="ECO:0000256" key="2">
    <source>
        <dbReference type="ARBA" id="ARBA00022801"/>
    </source>
</evidence>
<dbReference type="PROSITE" id="PS51462">
    <property type="entry name" value="NUDIX"/>
    <property type="match status" value="1"/>
</dbReference>
<evidence type="ECO:0000313" key="6">
    <source>
        <dbReference type="Proteomes" id="UP000443843"/>
    </source>
</evidence>
<dbReference type="PROSITE" id="PS00893">
    <property type="entry name" value="NUDIX_BOX"/>
    <property type="match status" value="1"/>
</dbReference>
<name>A0A844WC11_9RHOB</name>
<comment type="caution">
    <text evidence="5">The sequence shown here is derived from an EMBL/GenBank/DDBJ whole genome shotgun (WGS) entry which is preliminary data.</text>
</comment>
<dbReference type="RefSeq" id="WP_160381077.1">
    <property type="nucleotide sequence ID" value="NZ_WNXQ01000001.1"/>
</dbReference>
<dbReference type="Gene3D" id="3.90.79.10">
    <property type="entry name" value="Nucleoside Triphosphate Pyrophosphohydrolase"/>
    <property type="match status" value="1"/>
</dbReference>
<dbReference type="CDD" id="cd04684">
    <property type="entry name" value="NUDIX_Hydrolase"/>
    <property type="match status" value="1"/>
</dbReference>
<dbReference type="SUPFAM" id="SSF55811">
    <property type="entry name" value="Nudix"/>
    <property type="match status" value="1"/>
</dbReference>
<sequence length="144" mass="16235">MRRFGEPARPDITYTLRPGVYAILPRDGSLLLTHQAEPEPEFQLPGGGVDPGESPIRALHREVFEETGWHIAAPRRVGAFRRFVYMPEYDLWAEKICMIYMARPVRPHGPPSEPGHMAVWMPAETAVDLLANEGERHLLGQIIG</sequence>
<evidence type="ECO:0000259" key="4">
    <source>
        <dbReference type="PROSITE" id="PS51462"/>
    </source>
</evidence>
<dbReference type="PRINTS" id="PR00502">
    <property type="entry name" value="NUDIXFAMILY"/>
</dbReference>
<gene>
    <name evidence="5" type="ORF">GLS40_02845</name>
</gene>
<proteinExistence type="inferred from homology"/>
<comment type="cofactor">
    <cofactor evidence="1">
        <name>Mg(2+)</name>
        <dbReference type="ChEBI" id="CHEBI:18420"/>
    </cofactor>
</comment>
<accession>A0A844WC11</accession>
<dbReference type="PANTHER" id="PTHR43046">
    <property type="entry name" value="GDP-MANNOSE MANNOSYL HYDROLASE"/>
    <property type="match status" value="1"/>
</dbReference>
<dbReference type="Proteomes" id="UP000443843">
    <property type="component" value="Unassembled WGS sequence"/>
</dbReference>
<organism evidence="5 6">
    <name type="scientific">Pseudooceanicola pacificus</name>
    <dbReference type="NCBI Taxonomy" id="2676438"/>
    <lineage>
        <taxon>Bacteria</taxon>
        <taxon>Pseudomonadati</taxon>
        <taxon>Pseudomonadota</taxon>
        <taxon>Alphaproteobacteria</taxon>
        <taxon>Rhodobacterales</taxon>
        <taxon>Paracoccaceae</taxon>
        <taxon>Pseudooceanicola</taxon>
    </lineage>
</organism>
<dbReference type="InterPro" id="IPR000086">
    <property type="entry name" value="NUDIX_hydrolase_dom"/>
</dbReference>
<dbReference type="EMBL" id="WNXQ01000001">
    <property type="protein sequence ID" value="MWB76960.1"/>
    <property type="molecule type" value="Genomic_DNA"/>
</dbReference>
<evidence type="ECO:0000313" key="5">
    <source>
        <dbReference type="EMBL" id="MWB76960.1"/>
    </source>
</evidence>
<dbReference type="GO" id="GO:0016787">
    <property type="term" value="F:hydrolase activity"/>
    <property type="evidence" value="ECO:0007669"/>
    <property type="project" value="UniProtKB-KW"/>
</dbReference>
<dbReference type="AlphaFoldDB" id="A0A844WC11"/>
<dbReference type="InterPro" id="IPR020084">
    <property type="entry name" value="NUDIX_hydrolase_CS"/>
</dbReference>
<keyword evidence="2 3" id="KW-0378">Hydrolase</keyword>
<keyword evidence="6" id="KW-1185">Reference proteome</keyword>